<accession>A0A024TG39</accession>
<evidence type="ECO:0000256" key="3">
    <source>
        <dbReference type="ARBA" id="ARBA00013247"/>
    </source>
</evidence>
<dbReference type="PANTHER" id="PTHR10210:SF32">
    <property type="entry name" value="RIBOSE-PHOSPHATE PYROPHOSPHOKINASE 2"/>
    <property type="match status" value="1"/>
</dbReference>
<dbReference type="SUPFAM" id="SSF53271">
    <property type="entry name" value="PRTase-like"/>
    <property type="match status" value="1"/>
</dbReference>
<dbReference type="GO" id="GO:0006164">
    <property type="term" value="P:purine nucleotide biosynthetic process"/>
    <property type="evidence" value="ECO:0007669"/>
    <property type="project" value="TreeGrafter"/>
</dbReference>
<sequence>MSESIVCPTVSAFFAVYRGVARAKKFRKGLVGKENIENVGLAMNIRQSIKTNEIHWMYLIGKARGSDCIIDDDIMNTTGPICKAAQRLSDHGARNEYVCASHGLFNGPANERIHERRIDQLHICSDNPNSIVDDSRISSLGTLTQRTPRPSGPDLCPVTAAAASATTT</sequence>
<dbReference type="VEuPathDB" id="FungiDB:H310_13366"/>
<evidence type="ECO:0000256" key="4">
    <source>
        <dbReference type="ARBA" id="ARBA00022679"/>
    </source>
</evidence>
<dbReference type="Pfam" id="PF14572">
    <property type="entry name" value="Pribosyl_synth"/>
    <property type="match status" value="1"/>
</dbReference>
<dbReference type="RefSeq" id="XP_008879063.1">
    <property type="nucleotide sequence ID" value="XM_008880841.1"/>
</dbReference>
<organism evidence="8">
    <name type="scientific">Aphanomyces invadans</name>
    <dbReference type="NCBI Taxonomy" id="157072"/>
    <lineage>
        <taxon>Eukaryota</taxon>
        <taxon>Sar</taxon>
        <taxon>Stramenopiles</taxon>
        <taxon>Oomycota</taxon>
        <taxon>Saprolegniomycetes</taxon>
        <taxon>Saprolegniales</taxon>
        <taxon>Verrucalvaceae</taxon>
        <taxon>Aphanomyces</taxon>
    </lineage>
</organism>
<dbReference type="EC" id="2.7.6.1" evidence="3"/>
<dbReference type="eggNOG" id="KOG1448">
    <property type="taxonomic scope" value="Eukaryota"/>
</dbReference>
<dbReference type="GO" id="GO:0000287">
    <property type="term" value="F:magnesium ion binding"/>
    <property type="evidence" value="ECO:0007669"/>
    <property type="project" value="InterPro"/>
</dbReference>
<dbReference type="InterPro" id="IPR005946">
    <property type="entry name" value="Rib-P_diPkinase"/>
</dbReference>
<protein>
    <recommendedName>
        <fullName evidence="3">ribose-phosphate diphosphokinase</fullName>
        <ecNumber evidence="3">2.7.6.1</ecNumber>
    </recommendedName>
</protein>
<dbReference type="GO" id="GO:0005737">
    <property type="term" value="C:cytoplasm"/>
    <property type="evidence" value="ECO:0007669"/>
    <property type="project" value="TreeGrafter"/>
</dbReference>
<evidence type="ECO:0000256" key="2">
    <source>
        <dbReference type="ARBA" id="ARBA00006478"/>
    </source>
</evidence>
<dbReference type="GO" id="GO:0005524">
    <property type="term" value="F:ATP binding"/>
    <property type="evidence" value="ECO:0007669"/>
    <property type="project" value="UniProtKB-KW"/>
</dbReference>
<gene>
    <name evidence="8" type="ORF">H310_13366</name>
</gene>
<evidence type="ECO:0000256" key="5">
    <source>
        <dbReference type="ARBA" id="ARBA00022741"/>
    </source>
</evidence>
<evidence type="ECO:0000256" key="1">
    <source>
        <dbReference type="ARBA" id="ARBA00004996"/>
    </source>
</evidence>
<evidence type="ECO:0000256" key="6">
    <source>
        <dbReference type="ARBA" id="ARBA00022777"/>
    </source>
</evidence>
<evidence type="ECO:0000256" key="7">
    <source>
        <dbReference type="ARBA" id="ARBA00022840"/>
    </source>
</evidence>
<keyword evidence="4" id="KW-0808">Transferase</keyword>
<comment type="similarity">
    <text evidence="2">Belongs to the ribose-phosphate pyrophosphokinase family.</text>
</comment>
<dbReference type="Gene3D" id="3.40.50.2020">
    <property type="match status" value="1"/>
</dbReference>
<keyword evidence="6" id="KW-0418">Kinase</keyword>
<dbReference type="STRING" id="157072.A0A024TG39"/>
<name>A0A024TG39_9STRA</name>
<dbReference type="PANTHER" id="PTHR10210">
    <property type="entry name" value="RIBOSE-PHOSPHATE DIPHOSPHOKINASE FAMILY MEMBER"/>
    <property type="match status" value="1"/>
</dbReference>
<comment type="pathway">
    <text evidence="1">Metabolic intermediate biosynthesis; 5-phospho-alpha-D-ribose 1-diphosphate biosynthesis; 5-phospho-alpha-D-ribose 1-diphosphate from D-ribose 5-phosphate (route I): step 1/1.</text>
</comment>
<dbReference type="AlphaFoldDB" id="A0A024TG39"/>
<dbReference type="OrthoDB" id="413572at2759"/>
<proteinExistence type="inferred from homology"/>
<evidence type="ECO:0000313" key="8">
    <source>
        <dbReference type="EMBL" id="ETV92312.1"/>
    </source>
</evidence>
<dbReference type="GeneID" id="20090416"/>
<keyword evidence="7" id="KW-0067">ATP-binding</keyword>
<keyword evidence="5" id="KW-0547">Nucleotide-binding</keyword>
<dbReference type="GO" id="GO:0016301">
    <property type="term" value="F:kinase activity"/>
    <property type="evidence" value="ECO:0007669"/>
    <property type="project" value="UniProtKB-KW"/>
</dbReference>
<dbReference type="GO" id="GO:0004749">
    <property type="term" value="F:ribose phosphate diphosphokinase activity"/>
    <property type="evidence" value="ECO:0007669"/>
    <property type="project" value="UniProtKB-EC"/>
</dbReference>
<dbReference type="InterPro" id="IPR029057">
    <property type="entry name" value="PRTase-like"/>
</dbReference>
<reference evidence="8" key="1">
    <citation type="submission" date="2013-12" db="EMBL/GenBank/DDBJ databases">
        <title>The Genome Sequence of Aphanomyces invadans NJM9701.</title>
        <authorList>
            <consortium name="The Broad Institute Genomics Platform"/>
            <person name="Russ C."/>
            <person name="Tyler B."/>
            <person name="van West P."/>
            <person name="Dieguez-Uribeondo J."/>
            <person name="Young S.K."/>
            <person name="Zeng Q."/>
            <person name="Gargeya S."/>
            <person name="Fitzgerald M."/>
            <person name="Abouelleil A."/>
            <person name="Alvarado L."/>
            <person name="Chapman S.B."/>
            <person name="Gainer-Dewar J."/>
            <person name="Goldberg J."/>
            <person name="Griggs A."/>
            <person name="Gujja S."/>
            <person name="Hansen M."/>
            <person name="Howarth C."/>
            <person name="Imamovic A."/>
            <person name="Ireland A."/>
            <person name="Larimer J."/>
            <person name="McCowan C."/>
            <person name="Murphy C."/>
            <person name="Pearson M."/>
            <person name="Poon T.W."/>
            <person name="Priest M."/>
            <person name="Roberts A."/>
            <person name="Saif S."/>
            <person name="Shea T."/>
            <person name="Sykes S."/>
            <person name="Wortman J."/>
            <person name="Nusbaum C."/>
            <person name="Birren B."/>
        </authorList>
    </citation>
    <scope>NUCLEOTIDE SEQUENCE [LARGE SCALE GENOMIC DNA]</scope>
    <source>
        <strain evidence="8">NJM9701</strain>
    </source>
</reference>
<dbReference type="GO" id="GO:0002189">
    <property type="term" value="C:ribose phosphate diphosphokinase complex"/>
    <property type="evidence" value="ECO:0007669"/>
    <property type="project" value="TreeGrafter"/>
</dbReference>
<dbReference type="GO" id="GO:0006015">
    <property type="term" value="P:5-phosphoribose 1-diphosphate biosynthetic process"/>
    <property type="evidence" value="ECO:0007669"/>
    <property type="project" value="TreeGrafter"/>
</dbReference>
<dbReference type="EMBL" id="KI914001">
    <property type="protein sequence ID" value="ETV92312.1"/>
    <property type="molecule type" value="Genomic_DNA"/>
</dbReference>